<proteinExistence type="predicted"/>
<reference evidence="2" key="1">
    <citation type="submission" date="2020-02" db="EMBL/GenBank/DDBJ databases">
        <authorList>
            <person name="Meier V. D."/>
        </authorList>
    </citation>
    <scope>NUCLEOTIDE SEQUENCE</scope>
    <source>
        <strain evidence="2">AVDCRST_MAG71</strain>
    </source>
</reference>
<feature type="non-terminal residue" evidence="2">
    <location>
        <position position="54"/>
    </location>
</feature>
<dbReference type="AlphaFoldDB" id="A0A6J4L727"/>
<protein>
    <submittedName>
        <fullName evidence="2">Uncharacterized protein</fullName>
    </submittedName>
</protein>
<name>A0A6J4L727_9GAMM</name>
<gene>
    <name evidence="2" type="ORF">AVDCRST_MAG71-1456</name>
</gene>
<evidence type="ECO:0000313" key="2">
    <source>
        <dbReference type="EMBL" id="CAA9324594.1"/>
    </source>
</evidence>
<feature type="region of interest" description="Disordered" evidence="1">
    <location>
        <begin position="1"/>
        <end position="33"/>
    </location>
</feature>
<feature type="non-terminal residue" evidence="2">
    <location>
        <position position="1"/>
    </location>
</feature>
<evidence type="ECO:0000256" key="1">
    <source>
        <dbReference type="SAM" id="MobiDB-lite"/>
    </source>
</evidence>
<feature type="compositionally biased region" description="Basic residues" evidence="1">
    <location>
        <begin position="8"/>
        <end position="18"/>
    </location>
</feature>
<sequence length="54" mass="6246">ELPELRNRGLRRVRHRARLGLPRHTSADPPPAAHCAAACRTRHHAPRHRRTQTM</sequence>
<accession>A0A6J4L727</accession>
<organism evidence="2">
    <name type="scientific">uncultured Lysobacter sp</name>
    <dbReference type="NCBI Taxonomy" id="271060"/>
    <lineage>
        <taxon>Bacteria</taxon>
        <taxon>Pseudomonadati</taxon>
        <taxon>Pseudomonadota</taxon>
        <taxon>Gammaproteobacteria</taxon>
        <taxon>Lysobacterales</taxon>
        <taxon>Lysobacteraceae</taxon>
        <taxon>Lysobacter</taxon>
        <taxon>environmental samples</taxon>
    </lineage>
</organism>
<dbReference type="EMBL" id="CADCUA010000358">
    <property type="protein sequence ID" value="CAA9324594.1"/>
    <property type="molecule type" value="Genomic_DNA"/>
</dbReference>